<keyword evidence="2" id="KW-0238">DNA-binding</keyword>
<dbReference type="EMBL" id="VDGI01000001">
    <property type="protein sequence ID" value="TQR21586.1"/>
    <property type="molecule type" value="Genomic_DNA"/>
</dbReference>
<evidence type="ECO:0000259" key="5">
    <source>
        <dbReference type="PROSITE" id="PS50937"/>
    </source>
</evidence>
<evidence type="ECO:0000256" key="1">
    <source>
        <dbReference type="ARBA" id="ARBA00023015"/>
    </source>
</evidence>
<dbReference type="PRINTS" id="PR00040">
    <property type="entry name" value="HTHMERR"/>
</dbReference>
<dbReference type="Gene3D" id="1.10.1660.10">
    <property type="match status" value="1"/>
</dbReference>
<organism evidence="6 7">
    <name type="scientific">Psychrobacillus vulpis</name>
    <dbReference type="NCBI Taxonomy" id="2325572"/>
    <lineage>
        <taxon>Bacteria</taxon>
        <taxon>Bacillati</taxon>
        <taxon>Bacillota</taxon>
        <taxon>Bacilli</taxon>
        <taxon>Bacillales</taxon>
        <taxon>Bacillaceae</taxon>
        <taxon>Psychrobacillus</taxon>
    </lineage>
</organism>
<keyword evidence="3" id="KW-0010">Activator</keyword>
<dbReference type="InterPro" id="IPR047057">
    <property type="entry name" value="MerR_fam"/>
</dbReference>
<proteinExistence type="predicted"/>
<dbReference type="Pfam" id="PF07739">
    <property type="entry name" value="TipAS"/>
    <property type="match status" value="1"/>
</dbReference>
<dbReference type="SUPFAM" id="SSF89082">
    <property type="entry name" value="Antibiotic binding domain of TipA-like multidrug resistance regulators"/>
    <property type="match status" value="1"/>
</dbReference>
<protein>
    <submittedName>
        <fullName evidence="6">MerR family transcriptional regulator</fullName>
    </submittedName>
</protein>
<keyword evidence="7" id="KW-1185">Reference proteome</keyword>
<dbReference type="GO" id="GO:0003700">
    <property type="term" value="F:DNA-binding transcription factor activity"/>
    <property type="evidence" value="ECO:0007669"/>
    <property type="project" value="InterPro"/>
</dbReference>
<reference evidence="6 7" key="1">
    <citation type="submission" date="2019-06" db="EMBL/GenBank/DDBJ databases">
        <title>Psychrobacillus vulpis sp. nov., a new species isolated from feces of a red fox that inhabits in The Tablas de Daimiel Natural Park, Albacete, Spain.</title>
        <authorList>
            <person name="Rodriguez M."/>
            <person name="Reina J.C."/>
            <person name="Bejar V."/>
            <person name="Llamas I."/>
        </authorList>
    </citation>
    <scope>NUCLEOTIDE SEQUENCE [LARGE SCALE GENOMIC DNA]</scope>
    <source>
        <strain evidence="6 7">Z8</strain>
    </source>
</reference>
<evidence type="ECO:0000256" key="2">
    <source>
        <dbReference type="ARBA" id="ARBA00023125"/>
    </source>
</evidence>
<evidence type="ECO:0000313" key="6">
    <source>
        <dbReference type="EMBL" id="TQR21586.1"/>
    </source>
</evidence>
<dbReference type="OrthoDB" id="9814833at2"/>
<dbReference type="InterPro" id="IPR036244">
    <property type="entry name" value="TipA-like_antibiotic-bd"/>
</dbReference>
<dbReference type="PANTHER" id="PTHR30204:SF90">
    <property type="entry name" value="HTH-TYPE TRANSCRIPTIONAL ACTIVATOR MTA"/>
    <property type="match status" value="1"/>
</dbReference>
<feature type="domain" description="HTH merR-type" evidence="5">
    <location>
        <begin position="10"/>
        <end position="79"/>
    </location>
</feature>
<dbReference type="Gene3D" id="1.10.490.50">
    <property type="entry name" value="Antibiotic binding domain of TipA-like multidrug resistance regulators"/>
    <property type="match status" value="1"/>
</dbReference>
<dbReference type="Proteomes" id="UP000316626">
    <property type="component" value="Unassembled WGS sequence"/>
</dbReference>
<dbReference type="GO" id="GO:0003677">
    <property type="term" value="F:DNA binding"/>
    <property type="evidence" value="ECO:0007669"/>
    <property type="project" value="UniProtKB-KW"/>
</dbReference>
<evidence type="ECO:0000313" key="7">
    <source>
        <dbReference type="Proteomes" id="UP000316626"/>
    </source>
</evidence>
<dbReference type="AlphaFoldDB" id="A0A544TVW8"/>
<keyword evidence="4" id="KW-0804">Transcription</keyword>
<accession>A0A544TVW8</accession>
<keyword evidence="1" id="KW-0805">Transcription regulation</keyword>
<dbReference type="InterPro" id="IPR012925">
    <property type="entry name" value="TipAS_dom"/>
</dbReference>
<dbReference type="PANTHER" id="PTHR30204">
    <property type="entry name" value="REDOX-CYCLING DRUG-SENSING TRANSCRIPTIONAL ACTIVATOR SOXR"/>
    <property type="match status" value="1"/>
</dbReference>
<name>A0A544TVW8_9BACI</name>
<dbReference type="PROSITE" id="PS50937">
    <property type="entry name" value="HTH_MERR_2"/>
    <property type="match status" value="1"/>
</dbReference>
<comment type="caution">
    <text evidence="6">The sequence shown here is derived from an EMBL/GenBank/DDBJ whole genome shotgun (WGS) entry which is preliminary data.</text>
</comment>
<dbReference type="Pfam" id="PF13411">
    <property type="entry name" value="MerR_1"/>
    <property type="match status" value="1"/>
</dbReference>
<dbReference type="InterPro" id="IPR009061">
    <property type="entry name" value="DNA-bd_dom_put_sf"/>
</dbReference>
<dbReference type="CDD" id="cd01106">
    <property type="entry name" value="HTH_TipAL-Mta"/>
    <property type="match status" value="1"/>
</dbReference>
<dbReference type="SMART" id="SM00422">
    <property type="entry name" value="HTH_MERR"/>
    <property type="match status" value="1"/>
</dbReference>
<dbReference type="InterPro" id="IPR000551">
    <property type="entry name" value="MerR-type_HTH_dom"/>
</dbReference>
<dbReference type="SUPFAM" id="SSF46955">
    <property type="entry name" value="Putative DNA-binding domain"/>
    <property type="match status" value="1"/>
</dbReference>
<evidence type="ECO:0000256" key="3">
    <source>
        <dbReference type="ARBA" id="ARBA00023159"/>
    </source>
</evidence>
<gene>
    <name evidence="6" type="ORF">FG384_01120</name>
</gene>
<sequence length="260" mass="29800">MKLLGGDGVEYTVQKLSQLAGISTRTLRYYDEIGLLKPARINSSGYRIYGSSEVDRLQQILFYRELGVNLDSIKEIMTSESFDGATALREHREKLLEKRAQLDLLIENVDKSIQITERRITMTDKEKFEGFKQKLVDENEKKYGKEIREKYGEDAVNKSNTKVKGMTQAQHEEVTNLAERIAESLKAAMAAGDPAGELAQKTADLHRQWLSYYWDQYTKEAHAGVAQMYVDDERFTAYYDKIQPGAAEFLRDAVQIYTKN</sequence>
<evidence type="ECO:0000256" key="4">
    <source>
        <dbReference type="ARBA" id="ARBA00023163"/>
    </source>
</evidence>